<evidence type="ECO:0000313" key="1">
    <source>
        <dbReference type="Proteomes" id="UP000504632"/>
    </source>
</evidence>
<dbReference type="GO" id="GO:0001881">
    <property type="term" value="P:receptor recycling"/>
    <property type="evidence" value="ECO:0007669"/>
    <property type="project" value="InterPro"/>
</dbReference>
<name>A0A6J2WM30_CHACN</name>
<protein>
    <submittedName>
        <fullName evidence="2">Rab15 effector protein</fullName>
    </submittedName>
</protein>
<sequence>MDQPTSANQTGSKTETKVNIFKALWMRPNKLTSTDIVPLFSECVHKAANRTREYLLFIDPENIFQPSQATLSQVFLMTYIQRSSQLGLPEVFNCTTMTPEQRILLGADWVWAVLDLPSKNPRIQVAVHVLHPAEGGEEERSWDLSSEALTETMRMAGEEVADRTKAERLVEFCASVGRDCYALFLFLGRKTDPANIYGVLSNNLDAVIGKYVQINEGFIENFFKGARCFITPSGMLQSIINKTNNNPLTMLIKFT</sequence>
<dbReference type="OrthoDB" id="8519068at2759"/>
<dbReference type="AlphaFoldDB" id="A0A6J2WM30"/>
<dbReference type="RefSeq" id="XP_030644672.1">
    <property type="nucleotide sequence ID" value="XM_030788812.1"/>
</dbReference>
<dbReference type="Proteomes" id="UP000504632">
    <property type="component" value="Chromosome 1"/>
</dbReference>
<dbReference type="PANTHER" id="PTHR36682:SF1">
    <property type="entry name" value="RAB15 EFFECTOR PROTEIN"/>
    <property type="match status" value="1"/>
</dbReference>
<accession>A0A6J2WM30</accession>
<gene>
    <name evidence="2" type="primary">rep15</name>
</gene>
<evidence type="ECO:0000313" key="2">
    <source>
        <dbReference type="RefSeq" id="XP_030644672.1"/>
    </source>
</evidence>
<proteinExistence type="predicted"/>
<dbReference type="FunCoup" id="A0A6J2WM30">
    <property type="interactions" value="625"/>
</dbReference>
<dbReference type="Pfam" id="PF15208">
    <property type="entry name" value="Rab15_effector"/>
    <property type="match status" value="1"/>
</dbReference>
<dbReference type="PANTHER" id="PTHR36682">
    <property type="entry name" value="RAB15 EFFECTOR PROTEIN"/>
    <property type="match status" value="1"/>
</dbReference>
<dbReference type="CTD" id="387849"/>
<dbReference type="GeneID" id="115825036"/>
<keyword evidence="1" id="KW-1185">Reference proteome</keyword>
<dbReference type="InterPro" id="IPR027985">
    <property type="entry name" value="Rab15_effector"/>
</dbReference>
<reference evidence="2" key="1">
    <citation type="submission" date="2025-08" db="UniProtKB">
        <authorList>
            <consortium name="RefSeq"/>
        </authorList>
    </citation>
    <scope>IDENTIFICATION</scope>
</reference>
<dbReference type="InParanoid" id="A0A6J2WM30"/>
<organism evidence="1 2">
    <name type="scientific">Chanos chanos</name>
    <name type="common">Milkfish</name>
    <name type="synonym">Mugil chanos</name>
    <dbReference type="NCBI Taxonomy" id="29144"/>
    <lineage>
        <taxon>Eukaryota</taxon>
        <taxon>Metazoa</taxon>
        <taxon>Chordata</taxon>
        <taxon>Craniata</taxon>
        <taxon>Vertebrata</taxon>
        <taxon>Euteleostomi</taxon>
        <taxon>Actinopterygii</taxon>
        <taxon>Neopterygii</taxon>
        <taxon>Teleostei</taxon>
        <taxon>Ostariophysi</taxon>
        <taxon>Gonorynchiformes</taxon>
        <taxon>Chanidae</taxon>
        <taxon>Chanos</taxon>
    </lineage>
</organism>